<evidence type="ECO:0000259" key="2">
    <source>
        <dbReference type="Pfam" id="PF01814"/>
    </source>
</evidence>
<gene>
    <name evidence="3" type="ORF">GC093_00755</name>
</gene>
<dbReference type="Pfam" id="PF01814">
    <property type="entry name" value="Hemerythrin"/>
    <property type="match status" value="1"/>
</dbReference>
<proteinExistence type="predicted"/>
<organism evidence="3 4">
    <name type="scientific">Paenibacillus foliorum</name>
    <dbReference type="NCBI Taxonomy" id="2654974"/>
    <lineage>
        <taxon>Bacteria</taxon>
        <taxon>Bacillati</taxon>
        <taxon>Bacillota</taxon>
        <taxon>Bacilli</taxon>
        <taxon>Bacillales</taxon>
        <taxon>Paenibacillaceae</taxon>
        <taxon>Paenibacillus</taxon>
    </lineage>
</organism>
<name>A0A972GS63_9BACL</name>
<dbReference type="InterPro" id="IPR012312">
    <property type="entry name" value="Hemerythrin-like"/>
</dbReference>
<evidence type="ECO:0000313" key="4">
    <source>
        <dbReference type="Proteomes" id="UP000641588"/>
    </source>
</evidence>
<dbReference type="RefSeq" id="WP_171649930.1">
    <property type="nucleotide sequence ID" value="NZ_WHOD01000003.1"/>
</dbReference>
<sequence>MKEHMSTTLFTTIGHPLYELNEAVQRLEEEHVFLQEQLSELYGKAKAIGLNEDVINWGGALRDLRNNAAAFQRDLEGHMNWEEEAMFPMIAWYFGEELQQFTLMEQEHELAELFIDAYLEAVEGIVKPVDGMEAREMASYLLQAHAILNNHFRKEKEIITAMTDRSNNYGGF</sequence>
<protein>
    <submittedName>
        <fullName evidence="3">Hemerythrin domain-containing protein</fullName>
    </submittedName>
</protein>
<evidence type="ECO:0000313" key="3">
    <source>
        <dbReference type="EMBL" id="NOU91770.1"/>
    </source>
</evidence>
<dbReference type="Proteomes" id="UP000641588">
    <property type="component" value="Unassembled WGS sequence"/>
</dbReference>
<feature type="coiled-coil region" evidence="1">
    <location>
        <begin position="17"/>
        <end position="44"/>
    </location>
</feature>
<dbReference type="AlphaFoldDB" id="A0A972GS63"/>
<feature type="domain" description="Hemerythrin-like" evidence="2">
    <location>
        <begin position="24"/>
        <end position="160"/>
    </location>
</feature>
<keyword evidence="4" id="KW-1185">Reference proteome</keyword>
<evidence type="ECO:0000256" key="1">
    <source>
        <dbReference type="SAM" id="Coils"/>
    </source>
</evidence>
<keyword evidence="1" id="KW-0175">Coiled coil</keyword>
<reference evidence="3" key="1">
    <citation type="submission" date="2019-10" db="EMBL/GenBank/DDBJ databases">
        <title>Description of Paenibacillus glebae sp. nov.</title>
        <authorList>
            <person name="Carlier A."/>
            <person name="Qi S."/>
        </authorList>
    </citation>
    <scope>NUCLEOTIDE SEQUENCE</scope>
    <source>
        <strain evidence="3">LMG 31456</strain>
    </source>
</reference>
<dbReference type="Gene3D" id="1.20.120.520">
    <property type="entry name" value="nmb1532 protein domain like"/>
    <property type="match status" value="1"/>
</dbReference>
<accession>A0A972GS63</accession>
<dbReference type="EMBL" id="WHOD01000003">
    <property type="protein sequence ID" value="NOU91770.1"/>
    <property type="molecule type" value="Genomic_DNA"/>
</dbReference>
<comment type="caution">
    <text evidence="3">The sequence shown here is derived from an EMBL/GenBank/DDBJ whole genome shotgun (WGS) entry which is preliminary data.</text>
</comment>